<dbReference type="PANTHER" id="PTHR31586">
    <property type="entry name" value="CYTOCHROME C OXIDASE PROTEIN 20"/>
    <property type="match status" value="1"/>
</dbReference>
<dbReference type="GO" id="GO:0033617">
    <property type="term" value="P:mitochondrial respiratory chain complex IV assembly"/>
    <property type="evidence" value="ECO:0007669"/>
    <property type="project" value="InterPro"/>
</dbReference>
<reference evidence="10" key="1">
    <citation type="submission" date="2021-12" db="EMBL/GenBank/DDBJ databases">
        <authorList>
            <person name="King R."/>
        </authorList>
    </citation>
    <scope>NUCLEOTIDE SEQUENCE</scope>
</reference>
<feature type="transmembrane region" description="Helical" evidence="9">
    <location>
        <begin position="58"/>
        <end position="75"/>
    </location>
</feature>
<gene>
    <name evidence="10" type="ORF">MELIAE_LOCUS6401</name>
</gene>
<dbReference type="Proteomes" id="UP001154078">
    <property type="component" value="Chromosome 4"/>
</dbReference>
<evidence type="ECO:0000313" key="10">
    <source>
        <dbReference type="EMBL" id="CAH0554942.1"/>
    </source>
</evidence>
<keyword evidence="4 9" id="KW-0812">Transmembrane</keyword>
<sequence>MEGNDPSRIEMKEDKGFILFGRDISKIPCFRNSLLYGMGGGISLGLGHFMFNSRPLKACNFAVYSFSLITLAYWIQCRYNYSVQKFEMLKVQELLRQNALYEGTPKDKPVPEVMDV</sequence>
<dbReference type="PANTHER" id="PTHR31586:SF1">
    <property type="entry name" value="CYTOCHROME C OXIDASE ASSEMBLY PROTEIN COX20, MITOCHONDRIAL"/>
    <property type="match status" value="1"/>
</dbReference>
<keyword evidence="11" id="KW-1185">Reference proteome</keyword>
<dbReference type="EMBL" id="OV121135">
    <property type="protein sequence ID" value="CAH0554942.1"/>
    <property type="molecule type" value="Genomic_DNA"/>
</dbReference>
<keyword evidence="8 9" id="KW-0472">Membrane</keyword>
<evidence type="ECO:0000256" key="9">
    <source>
        <dbReference type="SAM" id="Phobius"/>
    </source>
</evidence>
<dbReference type="GO" id="GO:0005743">
    <property type="term" value="C:mitochondrial inner membrane"/>
    <property type="evidence" value="ECO:0007669"/>
    <property type="project" value="UniProtKB-SubCell"/>
</dbReference>
<keyword evidence="6 9" id="KW-1133">Transmembrane helix</keyword>
<dbReference type="Pfam" id="PF12597">
    <property type="entry name" value="Cox20"/>
    <property type="match status" value="1"/>
</dbReference>
<evidence type="ECO:0000256" key="8">
    <source>
        <dbReference type="ARBA" id="ARBA00023136"/>
    </source>
</evidence>
<evidence type="ECO:0000256" key="5">
    <source>
        <dbReference type="ARBA" id="ARBA00022792"/>
    </source>
</evidence>
<proteinExistence type="inferred from homology"/>
<evidence type="ECO:0000256" key="6">
    <source>
        <dbReference type="ARBA" id="ARBA00022989"/>
    </source>
</evidence>
<evidence type="ECO:0000256" key="4">
    <source>
        <dbReference type="ARBA" id="ARBA00022692"/>
    </source>
</evidence>
<evidence type="ECO:0000313" key="11">
    <source>
        <dbReference type="Proteomes" id="UP001154078"/>
    </source>
</evidence>
<keyword evidence="5" id="KW-0999">Mitochondrion inner membrane</keyword>
<dbReference type="OrthoDB" id="14603at2759"/>
<evidence type="ECO:0000256" key="3">
    <source>
        <dbReference type="ARBA" id="ARBA00017689"/>
    </source>
</evidence>
<evidence type="ECO:0000256" key="1">
    <source>
        <dbReference type="ARBA" id="ARBA00004273"/>
    </source>
</evidence>
<comment type="subcellular location">
    <subcellularLocation>
        <location evidence="1">Mitochondrion inner membrane</location>
    </subcellularLocation>
</comment>
<evidence type="ECO:0000256" key="2">
    <source>
        <dbReference type="ARBA" id="ARBA00009575"/>
    </source>
</evidence>
<protein>
    <recommendedName>
        <fullName evidence="3">Cytochrome c oxidase assembly protein COX20, mitochondrial</fullName>
    </recommendedName>
</protein>
<dbReference type="PRINTS" id="PR02049">
    <property type="entry name" value="PROTEINF36A"/>
</dbReference>
<dbReference type="AlphaFoldDB" id="A0A9P0B3X6"/>
<dbReference type="InterPro" id="IPR022533">
    <property type="entry name" value="Cox20"/>
</dbReference>
<name>A0A9P0B3X6_BRAAE</name>
<evidence type="ECO:0000256" key="7">
    <source>
        <dbReference type="ARBA" id="ARBA00023128"/>
    </source>
</evidence>
<feature type="transmembrane region" description="Helical" evidence="9">
    <location>
        <begin position="33"/>
        <end position="51"/>
    </location>
</feature>
<keyword evidence="7" id="KW-0496">Mitochondrion</keyword>
<accession>A0A9P0B3X6</accession>
<organism evidence="10 11">
    <name type="scientific">Brassicogethes aeneus</name>
    <name type="common">Rape pollen beetle</name>
    <name type="synonym">Meligethes aeneus</name>
    <dbReference type="NCBI Taxonomy" id="1431903"/>
    <lineage>
        <taxon>Eukaryota</taxon>
        <taxon>Metazoa</taxon>
        <taxon>Ecdysozoa</taxon>
        <taxon>Arthropoda</taxon>
        <taxon>Hexapoda</taxon>
        <taxon>Insecta</taxon>
        <taxon>Pterygota</taxon>
        <taxon>Neoptera</taxon>
        <taxon>Endopterygota</taxon>
        <taxon>Coleoptera</taxon>
        <taxon>Polyphaga</taxon>
        <taxon>Cucujiformia</taxon>
        <taxon>Nitidulidae</taxon>
        <taxon>Meligethinae</taxon>
        <taxon>Brassicogethes</taxon>
    </lineage>
</organism>
<comment type="similarity">
    <text evidence="2">Belongs to the COX20 family.</text>
</comment>